<evidence type="ECO:0000256" key="1">
    <source>
        <dbReference type="SAM" id="MobiDB-lite"/>
    </source>
</evidence>
<proteinExistence type="predicted"/>
<feature type="region of interest" description="Disordered" evidence="1">
    <location>
        <begin position="136"/>
        <end position="271"/>
    </location>
</feature>
<dbReference type="KEGG" id="bban:J4G43_004865"/>
<dbReference type="AlphaFoldDB" id="A0A939S0P2"/>
<dbReference type="GeneID" id="92970537"/>
<dbReference type="EMBL" id="JAGEMI010000001">
    <property type="protein sequence ID" value="MBO1860740.1"/>
    <property type="molecule type" value="Genomic_DNA"/>
</dbReference>
<dbReference type="Proteomes" id="UP000664702">
    <property type="component" value="Chromosome"/>
</dbReference>
<evidence type="ECO:0000313" key="3">
    <source>
        <dbReference type="EMBL" id="UEM13655.1"/>
    </source>
</evidence>
<feature type="compositionally biased region" description="Basic and acidic residues" evidence="1">
    <location>
        <begin position="1"/>
        <end position="19"/>
    </location>
</feature>
<evidence type="ECO:0000313" key="4">
    <source>
        <dbReference type="Proteomes" id="UP000664702"/>
    </source>
</evidence>
<feature type="compositionally biased region" description="Basic and acidic residues" evidence="1">
    <location>
        <begin position="262"/>
        <end position="271"/>
    </location>
</feature>
<name>A0A939S0P2_9BRAD</name>
<feature type="compositionally biased region" description="Basic and acidic residues" evidence="1">
    <location>
        <begin position="231"/>
        <end position="253"/>
    </location>
</feature>
<gene>
    <name evidence="3" type="ORF">J4G43_004865</name>
    <name evidence="2" type="ORF">J4G43_07065</name>
</gene>
<sequence>MPEKSEKNNSKRTSTKDKMFTNPDGSPSITAGSKCAFMNMIFAMDGEGWTPATKTLAVTYFDLSEKEGHAFAGRKYLSFRTKVSLDTISTANGVIKKSGLFSIKQRANKSVLAKPNMAAIEAEYEKYVADHAEYKRREAESWSDEDDRDEESDAGDDRNDVPEPPESGAGTTGTTCRSEDGKSDFGGRDFRLRSTEFPSHNRSKEALHRTPPYEPKEEIPGRSAPGVSAHSSEKEHACGADRHGNDPTSDNRHFQAASGDDDLNRGVEVDV</sequence>
<accession>A0A939S0P2</accession>
<dbReference type="EMBL" id="CP086136">
    <property type="protein sequence ID" value="UEM13655.1"/>
    <property type="molecule type" value="Genomic_DNA"/>
</dbReference>
<feature type="region of interest" description="Disordered" evidence="1">
    <location>
        <begin position="1"/>
        <end position="27"/>
    </location>
</feature>
<evidence type="ECO:0000313" key="2">
    <source>
        <dbReference type="EMBL" id="MBO1860740.1"/>
    </source>
</evidence>
<feature type="compositionally biased region" description="Basic and acidic residues" evidence="1">
    <location>
        <begin position="177"/>
        <end position="194"/>
    </location>
</feature>
<reference evidence="2" key="1">
    <citation type="submission" date="2021-03" db="EMBL/GenBank/DDBJ databases">
        <title>Whole Genome Sequence of Bradyrhizobium sp. Strain 144S4.</title>
        <authorList>
            <person name="Bromfield E.S.P."/>
            <person name="Cloutier S."/>
        </authorList>
    </citation>
    <scope>NUCLEOTIDE SEQUENCE [LARGE SCALE GENOMIC DNA]</scope>
    <source>
        <strain evidence="2">144S4</strain>
    </source>
</reference>
<dbReference type="RefSeq" id="WP_152036299.1">
    <property type="nucleotide sequence ID" value="NZ_CP086136.1"/>
</dbReference>
<organism evidence="2">
    <name type="scientific">Bradyrhizobium barranii subsp. barranii</name>
    <dbReference type="NCBI Taxonomy" id="2823807"/>
    <lineage>
        <taxon>Bacteria</taxon>
        <taxon>Pseudomonadati</taxon>
        <taxon>Pseudomonadota</taxon>
        <taxon>Alphaproteobacteria</taxon>
        <taxon>Hyphomicrobiales</taxon>
        <taxon>Nitrobacteraceae</taxon>
        <taxon>Bradyrhizobium</taxon>
        <taxon>Bradyrhizobium barranii</taxon>
    </lineage>
</organism>
<protein>
    <submittedName>
        <fullName evidence="2">Uncharacterized protein</fullName>
    </submittedName>
</protein>
<feature type="compositionally biased region" description="Acidic residues" evidence="1">
    <location>
        <begin position="141"/>
        <end position="154"/>
    </location>
</feature>
<reference evidence="3 4" key="2">
    <citation type="journal article" date="2022" name="Int. J. Syst. Evol. Microbiol.">
        <title>Strains of Bradyrhizobium barranii sp. nov. associated with legumes native to Canada are symbionts of soybeans and belong to different subspecies (subsp. barranii subsp. nov. and subsp. apii subsp. nov.) and symbiovars (sv. glycinearum and sv. septentrionale).</title>
        <authorList>
            <person name="Bromfield E.S.P."/>
            <person name="Cloutier S."/>
            <person name="Wasai-Hara S."/>
            <person name="Minamisawa K."/>
        </authorList>
    </citation>
    <scope>NUCLEOTIDE SEQUENCE [LARGE SCALE GENOMIC DNA]</scope>
    <source>
        <strain evidence="3 4">144S4</strain>
    </source>
</reference>